<dbReference type="EMBL" id="BMRB01000002">
    <property type="protein sequence ID" value="GGS33336.1"/>
    <property type="molecule type" value="Genomic_DNA"/>
</dbReference>
<evidence type="ECO:0000313" key="2">
    <source>
        <dbReference type="Proteomes" id="UP000660680"/>
    </source>
</evidence>
<reference evidence="1" key="1">
    <citation type="journal article" date="2014" name="Int. J. Syst. Evol. Microbiol.">
        <title>Complete genome sequence of Corynebacterium casei LMG S-19264T (=DSM 44701T), isolated from a smear-ripened cheese.</title>
        <authorList>
            <consortium name="US DOE Joint Genome Institute (JGI-PGF)"/>
            <person name="Walter F."/>
            <person name="Albersmeier A."/>
            <person name="Kalinowski J."/>
            <person name="Ruckert C."/>
        </authorList>
    </citation>
    <scope>NUCLEOTIDE SEQUENCE</scope>
    <source>
        <strain evidence="1">JCM 3276</strain>
    </source>
</reference>
<comment type="caution">
    <text evidence="1">The sequence shown here is derived from an EMBL/GenBank/DDBJ whole genome shotgun (WGS) entry which is preliminary data.</text>
</comment>
<proteinExistence type="predicted"/>
<dbReference type="AlphaFoldDB" id="A0A918GG06"/>
<accession>A0A918GG06</accession>
<dbReference type="Proteomes" id="UP000660680">
    <property type="component" value="Unassembled WGS sequence"/>
</dbReference>
<reference evidence="1" key="2">
    <citation type="submission" date="2020-09" db="EMBL/GenBank/DDBJ databases">
        <authorList>
            <person name="Sun Q."/>
            <person name="Ohkuma M."/>
        </authorList>
    </citation>
    <scope>NUCLEOTIDE SEQUENCE</scope>
    <source>
        <strain evidence="1">JCM 3276</strain>
    </source>
</reference>
<keyword evidence="2" id="KW-1185">Reference proteome</keyword>
<name>A0A918GG06_9PSEU</name>
<evidence type="ECO:0000313" key="1">
    <source>
        <dbReference type="EMBL" id="GGS33336.1"/>
    </source>
</evidence>
<gene>
    <name evidence="1" type="ORF">GCM10010171_29380</name>
</gene>
<sequence>MTSGFGLQLNELDRLANQELPLLAEMMAEPIPALAALHDFGPTHNCPEASAVTRAHSAHLDLISSRQRQVCDAIDETASTLREIIALYRRADGQG</sequence>
<protein>
    <submittedName>
        <fullName evidence="1">Uncharacterized protein</fullName>
    </submittedName>
</protein>
<dbReference type="RefSeq" id="WP_189210961.1">
    <property type="nucleotide sequence ID" value="NZ_BMRB01000002.1"/>
</dbReference>
<organism evidence="1 2">
    <name type="scientific">Actinokineospora fastidiosa</name>
    <dbReference type="NCBI Taxonomy" id="1816"/>
    <lineage>
        <taxon>Bacteria</taxon>
        <taxon>Bacillati</taxon>
        <taxon>Actinomycetota</taxon>
        <taxon>Actinomycetes</taxon>
        <taxon>Pseudonocardiales</taxon>
        <taxon>Pseudonocardiaceae</taxon>
        <taxon>Actinokineospora</taxon>
    </lineage>
</organism>